<dbReference type="Pfam" id="PF11153">
    <property type="entry name" value="DUF2931"/>
    <property type="match status" value="1"/>
</dbReference>
<dbReference type="PROSITE" id="PS51257">
    <property type="entry name" value="PROKAR_LIPOPROTEIN"/>
    <property type="match status" value="1"/>
</dbReference>
<organism evidence="1 2">
    <name type="scientific">Sphingobacterium hotanense</name>
    <dbReference type="NCBI Taxonomy" id="649196"/>
    <lineage>
        <taxon>Bacteria</taxon>
        <taxon>Pseudomonadati</taxon>
        <taxon>Bacteroidota</taxon>
        <taxon>Sphingobacteriia</taxon>
        <taxon>Sphingobacteriales</taxon>
        <taxon>Sphingobacteriaceae</taxon>
        <taxon>Sphingobacterium</taxon>
    </lineage>
</organism>
<proteinExistence type="predicted"/>
<evidence type="ECO:0000313" key="2">
    <source>
        <dbReference type="Proteomes" id="UP001170954"/>
    </source>
</evidence>
<dbReference type="Proteomes" id="UP001170954">
    <property type="component" value="Unassembled WGS sequence"/>
</dbReference>
<evidence type="ECO:0000313" key="1">
    <source>
        <dbReference type="EMBL" id="MDM1046897.1"/>
    </source>
</evidence>
<name>A0ABT7NI70_9SPHI</name>
<gene>
    <name evidence="1" type="ORF">HX018_01345</name>
</gene>
<keyword evidence="2" id="KW-1185">Reference proteome</keyword>
<dbReference type="EMBL" id="JACAGK010000002">
    <property type="protein sequence ID" value="MDM1046897.1"/>
    <property type="molecule type" value="Genomic_DNA"/>
</dbReference>
<protein>
    <submittedName>
        <fullName evidence="1">DUF2931 family protein</fullName>
    </submittedName>
</protein>
<dbReference type="InterPro" id="IPR021326">
    <property type="entry name" value="DUF2931"/>
</dbReference>
<comment type="caution">
    <text evidence="1">The sequence shown here is derived from an EMBL/GenBank/DDBJ whole genome shotgun (WGS) entry which is preliminary data.</text>
</comment>
<sequence length="235" mass="27555">MKINTVNKIYILLALLLACYAGYRTMVFKPWDRYYYFASAMLPASYPVHLRELHFDTENPDDIISINTENTDFYRAKWGEEYYFPETYSSELLPKRLVIQYLDYRSKNFYRDSIALPTAEIRKYFKEAAKTGDMQNIYHYSSNAKGLTFLVGIANAGNIIVWLRTATKDHIISKTKLQPKTPRPEDLYFDGLKDFETYYKEVFRDMPDSLKMQIDAGWDQDAQYVDSLAIPKSIP</sequence>
<accession>A0ABT7NI70</accession>
<reference evidence="1" key="1">
    <citation type="submission" date="2020-06" db="EMBL/GenBank/DDBJ databases">
        <authorList>
            <person name="Dong N."/>
        </authorList>
    </citation>
    <scope>NUCLEOTIDE SEQUENCE</scope>
    <source>
        <strain evidence="1">R1692</strain>
    </source>
</reference>
<reference evidence="1" key="2">
    <citation type="journal article" date="2022" name="Sci. Total Environ.">
        <title>Prevalence, transmission, and molecular epidemiology of tet(X)-positive bacteria among humans, animals, and environmental niches in China: An epidemiological, and genomic-based study.</title>
        <authorList>
            <person name="Dong N."/>
            <person name="Zeng Y."/>
            <person name="Cai C."/>
            <person name="Sun C."/>
            <person name="Lu J."/>
            <person name="Liu C."/>
            <person name="Zhou H."/>
            <person name="Sun Q."/>
            <person name="Shu L."/>
            <person name="Wang H."/>
            <person name="Wang Y."/>
            <person name="Wang S."/>
            <person name="Wu C."/>
            <person name="Chan E.W."/>
            <person name="Chen G."/>
            <person name="Shen Z."/>
            <person name="Chen S."/>
            <person name="Zhang R."/>
        </authorList>
    </citation>
    <scope>NUCLEOTIDE SEQUENCE</scope>
    <source>
        <strain evidence="1">R1692</strain>
    </source>
</reference>